<feature type="chain" id="PRO_5004651515" description="Secreted protein" evidence="1">
    <location>
        <begin position="20"/>
        <end position="163"/>
    </location>
</feature>
<dbReference type="AlphaFoldDB" id="U4LND9"/>
<evidence type="ECO:0000313" key="3">
    <source>
        <dbReference type="Proteomes" id="UP000018144"/>
    </source>
</evidence>
<dbReference type="Proteomes" id="UP000018144">
    <property type="component" value="Unassembled WGS sequence"/>
</dbReference>
<dbReference type="EMBL" id="HF936006">
    <property type="protein sequence ID" value="CCX33112.1"/>
    <property type="molecule type" value="Genomic_DNA"/>
</dbReference>
<proteinExistence type="predicted"/>
<sequence length="163" mass="18310">MRLTIPVLAVALLSGLTTAAPANHSPTEGFEPVPTYVPDSSISSADTETILTTPHLGLSRPYQSPIRFVKEDQTPANTPKGQNEDGHIWLYYYKHPEMRFCYHRWAPPDVCYMLTFFNNVISSYWVNEGCCAFYEGGRCKHDTNSSKPVTVVIHASRKAKTTR</sequence>
<reference evidence="2 3" key="1">
    <citation type="journal article" date="2013" name="PLoS Genet.">
        <title>The genome and development-dependent transcriptomes of Pyronema confluens: a window into fungal evolution.</title>
        <authorList>
            <person name="Traeger S."/>
            <person name="Altegoer F."/>
            <person name="Freitag M."/>
            <person name="Gabaldon T."/>
            <person name="Kempken F."/>
            <person name="Kumar A."/>
            <person name="Marcet-Houben M."/>
            <person name="Poggeler S."/>
            <person name="Stajich J.E."/>
            <person name="Nowrousian M."/>
        </authorList>
    </citation>
    <scope>NUCLEOTIDE SEQUENCE [LARGE SCALE GENOMIC DNA]</scope>
    <source>
        <strain evidence="3">CBS 100304</strain>
        <tissue evidence="2">Vegetative mycelium</tissue>
    </source>
</reference>
<keyword evidence="3" id="KW-1185">Reference proteome</keyword>
<keyword evidence="1" id="KW-0732">Signal</keyword>
<feature type="signal peptide" evidence="1">
    <location>
        <begin position="1"/>
        <end position="19"/>
    </location>
</feature>
<dbReference type="OrthoDB" id="10400342at2759"/>
<evidence type="ECO:0008006" key="4">
    <source>
        <dbReference type="Google" id="ProtNLM"/>
    </source>
</evidence>
<accession>U4LND9</accession>
<name>U4LND9_PYROM</name>
<protein>
    <recommendedName>
        <fullName evidence="4">Secreted protein</fullName>
    </recommendedName>
</protein>
<evidence type="ECO:0000256" key="1">
    <source>
        <dbReference type="SAM" id="SignalP"/>
    </source>
</evidence>
<evidence type="ECO:0000313" key="2">
    <source>
        <dbReference type="EMBL" id="CCX33112.1"/>
    </source>
</evidence>
<organism evidence="2 3">
    <name type="scientific">Pyronema omphalodes (strain CBS 100304)</name>
    <name type="common">Pyronema confluens</name>
    <dbReference type="NCBI Taxonomy" id="1076935"/>
    <lineage>
        <taxon>Eukaryota</taxon>
        <taxon>Fungi</taxon>
        <taxon>Dikarya</taxon>
        <taxon>Ascomycota</taxon>
        <taxon>Pezizomycotina</taxon>
        <taxon>Pezizomycetes</taxon>
        <taxon>Pezizales</taxon>
        <taxon>Pyronemataceae</taxon>
        <taxon>Pyronema</taxon>
    </lineage>
</organism>
<gene>
    <name evidence="2" type="ORF">PCON_14143</name>
</gene>